<gene>
    <name evidence="1" type="ORF">CBA19CS42_22850</name>
</gene>
<dbReference type="EMBL" id="BPUS01000010">
    <property type="protein sequence ID" value="GJH27408.1"/>
    <property type="molecule type" value="Genomic_DNA"/>
</dbReference>
<accession>A0AA37IF11</accession>
<evidence type="ECO:0000313" key="2">
    <source>
        <dbReference type="Proteomes" id="UP001055111"/>
    </source>
</evidence>
<dbReference type="Proteomes" id="UP001055111">
    <property type="component" value="Unassembled WGS sequence"/>
</dbReference>
<protein>
    <submittedName>
        <fullName evidence="1">Uncharacterized protein</fullName>
    </submittedName>
</protein>
<dbReference type="AlphaFoldDB" id="A0AA37IF11"/>
<sequence>MRLKSTGDRYSLCEYTKVGMIRDEDDRTYFRVLDGPIAKGKVVWINSTDAQYFLQRTPAAVSMETLRVTYSRMGEEDSPFKGHLRQQWATLSVAGQNVTVTLNSVWNGVFTPIPPGLHRIMTPDSSHAKTSTEGYRNKYPGKIKANDVWFPIELEGSTGNSSRYIHIGHLSEGCVTVRDIAQWNIVYNFLIAHRLPNTEGRYVALLEVTK</sequence>
<proteinExistence type="predicted"/>
<organism evidence="1 2">
    <name type="scientific">Caballeronia novacaledonica</name>
    <dbReference type="NCBI Taxonomy" id="1544861"/>
    <lineage>
        <taxon>Bacteria</taxon>
        <taxon>Pseudomonadati</taxon>
        <taxon>Pseudomonadota</taxon>
        <taxon>Betaproteobacteria</taxon>
        <taxon>Burkholderiales</taxon>
        <taxon>Burkholderiaceae</taxon>
        <taxon>Caballeronia</taxon>
    </lineage>
</organism>
<dbReference type="RefSeq" id="WP_238214091.1">
    <property type="nucleotide sequence ID" value="NZ_BPUS01000010.1"/>
</dbReference>
<evidence type="ECO:0000313" key="1">
    <source>
        <dbReference type="EMBL" id="GJH27408.1"/>
    </source>
</evidence>
<name>A0AA37IF11_9BURK</name>
<comment type="caution">
    <text evidence="1">The sequence shown here is derived from an EMBL/GenBank/DDBJ whole genome shotgun (WGS) entry which is preliminary data.</text>
</comment>
<reference evidence="1" key="1">
    <citation type="submission" date="2022-09" db="EMBL/GenBank/DDBJ databases">
        <title>Isolation and characterization of 3-chlorobenzoate degrading bacteria from soils in Shizuoka.</title>
        <authorList>
            <person name="Ifat A."/>
            <person name="Ogawa N."/>
            <person name="Kimbara K."/>
            <person name="Moriuchi R."/>
            <person name="Dohra H."/>
            <person name="Shintani M."/>
        </authorList>
    </citation>
    <scope>NUCLEOTIDE SEQUENCE</scope>
    <source>
        <strain evidence="1">19CS4-2</strain>
    </source>
</reference>